<protein>
    <submittedName>
        <fullName evidence="4">Nucleoid-associated protein YejK</fullName>
    </submittedName>
</protein>
<evidence type="ECO:0000256" key="1">
    <source>
        <dbReference type="ARBA" id="ARBA00004453"/>
    </source>
</evidence>
<dbReference type="Proteomes" id="UP000664654">
    <property type="component" value="Unassembled WGS sequence"/>
</dbReference>
<accession>A0A939DLM0</accession>
<dbReference type="NCBIfam" id="NF001557">
    <property type="entry name" value="PRK00378.1"/>
    <property type="match status" value="1"/>
</dbReference>
<name>A0A939DLM0_9ALTE</name>
<reference evidence="4" key="1">
    <citation type="submission" date="2021-03" db="EMBL/GenBank/DDBJ databases">
        <title>novel species isolated from a fishpond in China.</title>
        <authorList>
            <person name="Lu H."/>
            <person name="Cai Z."/>
        </authorList>
    </citation>
    <scope>NUCLEOTIDE SEQUENCE</scope>
    <source>
        <strain evidence="4">JCM 30855</strain>
    </source>
</reference>
<sequence>MSAVIENFVVHQLRINQEQELVLIPRKGCFDISVQIEELALQLHHSYNAKLGKGVGGLDDAEHPQFAGLLSALIQEGGDFHAFSVQSAELLKKTLMDFATLETGFVIFSRYQFLATDYLLMAVVNTKEHVEINQDLELNYSDHLDLARMQLAARVDLTEMRVNADKQRYVSFIKGRAGRKVSDFFLSFLGCNELVDIKQQNKQLVASVDEYLAAEQLDPQEKQQSRQAVADYYKEKLDSGEDISVRELSGRLPAEESRTFYDFVKAEQTDSPLEDAFQADRASLKGLSKFSGQGGGVTLSFDRSLYGDRIRYDAGSDTLVIRGIPPNLRDQLLKDNKSD</sequence>
<dbReference type="Pfam" id="PF04245">
    <property type="entry name" value="NA37"/>
    <property type="match status" value="1"/>
</dbReference>
<comment type="similarity">
    <text evidence="2">Belongs to the YejK family.</text>
</comment>
<dbReference type="AlphaFoldDB" id="A0A939DLM0"/>
<organism evidence="4 5">
    <name type="scientific">Bowmanella dokdonensis</name>
    <dbReference type="NCBI Taxonomy" id="751969"/>
    <lineage>
        <taxon>Bacteria</taxon>
        <taxon>Pseudomonadati</taxon>
        <taxon>Pseudomonadota</taxon>
        <taxon>Gammaproteobacteria</taxon>
        <taxon>Alteromonadales</taxon>
        <taxon>Alteromonadaceae</taxon>
        <taxon>Bowmanella</taxon>
    </lineage>
</organism>
<keyword evidence="3" id="KW-0963">Cytoplasm</keyword>
<evidence type="ECO:0000313" key="5">
    <source>
        <dbReference type="Proteomes" id="UP000664654"/>
    </source>
</evidence>
<evidence type="ECO:0000256" key="2">
    <source>
        <dbReference type="ARBA" id="ARBA00009035"/>
    </source>
</evidence>
<evidence type="ECO:0000313" key="4">
    <source>
        <dbReference type="EMBL" id="MBN7824547.1"/>
    </source>
</evidence>
<dbReference type="EMBL" id="JAFKCV010000002">
    <property type="protein sequence ID" value="MBN7824547.1"/>
    <property type="molecule type" value="Genomic_DNA"/>
</dbReference>
<dbReference type="GO" id="GO:0043590">
    <property type="term" value="C:bacterial nucleoid"/>
    <property type="evidence" value="ECO:0007669"/>
    <property type="project" value="TreeGrafter"/>
</dbReference>
<keyword evidence="5" id="KW-1185">Reference proteome</keyword>
<dbReference type="GO" id="GO:0003690">
    <property type="term" value="F:double-stranded DNA binding"/>
    <property type="evidence" value="ECO:0007669"/>
    <property type="project" value="TreeGrafter"/>
</dbReference>
<dbReference type="PANTHER" id="PTHR38772:SF1">
    <property type="entry name" value="NUCLEOID-ASSOCIATED PROTEIN YEJK"/>
    <property type="match status" value="1"/>
</dbReference>
<comment type="subcellular location">
    <subcellularLocation>
        <location evidence="1">Cytoplasm</location>
        <location evidence="1">Nucleoid</location>
    </subcellularLocation>
</comment>
<comment type="caution">
    <text evidence="4">The sequence shown here is derived from an EMBL/GenBank/DDBJ whole genome shotgun (WGS) entry which is preliminary data.</text>
</comment>
<dbReference type="GO" id="GO:0003727">
    <property type="term" value="F:single-stranded RNA binding"/>
    <property type="evidence" value="ECO:0007669"/>
    <property type="project" value="TreeGrafter"/>
</dbReference>
<dbReference type="InterPro" id="IPR007358">
    <property type="entry name" value="Nucleoid_associated_NdpA"/>
</dbReference>
<proteinExistence type="inferred from homology"/>
<dbReference type="RefSeq" id="WP_206572652.1">
    <property type="nucleotide sequence ID" value="NZ_JAFKCV010000002.1"/>
</dbReference>
<gene>
    <name evidence="4" type="primary">yejK</name>
    <name evidence="4" type="ORF">J0A66_04830</name>
</gene>
<evidence type="ECO:0000256" key="3">
    <source>
        <dbReference type="ARBA" id="ARBA00022490"/>
    </source>
</evidence>
<dbReference type="PANTHER" id="PTHR38772">
    <property type="match status" value="1"/>
</dbReference>